<sequence>MKLCVCPEKGEILAGNTQKMEIIITPIKEGVVQSLFIPCFVGNLHKIIILGIECFIEPLYVTFYFPLNDKMSLELNNNFVKVEWRTDSFKFAFDMAEKSKKYMKILNKYKNREEREIMNMDLDQGEILKDASTDPLIQETIEESNEYFPNTSEINNFQTSNLRVQIDNNYSQNTISSGNIIPFHQRYLPLITQPIVIEFLNLPLRTVRKKTFIIKNETSIPTNFWLSIKNFYPIRCVCEWKSKKDLIKSIYKRVFGQKKGLVEETLYKAKQSGSGIVIYVDPLNSDIGPFKAISVDIYVFADTWGIYMDELEINIIGLPKYTIGICVQVVGSPITLSISDRNEFNIPVIKYGIEAIGMRLNERKILLTNTSVIPIAINWHTFLVKPIIKKMPFNILFSIQTPFTDKLAAQLRLNNKKTESEIHLEEHTNFSSSKNLNTCDSFEINDITDSTTSSYMESSFITSSGISNSEILINKHSKNKCDNLKCNHNHKHDCKICLKNSKRNDIELKILILPYYGLINTKICKVKRYLKIKYFLNMIKDFYILIYVSRLLQKKCSFHPKVVCL</sequence>
<dbReference type="GO" id="GO:0008285">
    <property type="term" value="P:negative regulation of cell population proliferation"/>
    <property type="evidence" value="ECO:0007669"/>
    <property type="project" value="InterPro"/>
</dbReference>
<evidence type="ECO:0000313" key="3">
    <source>
        <dbReference type="RefSeq" id="XP_026300779.1"/>
    </source>
</evidence>
<protein>
    <submittedName>
        <fullName evidence="3">Uncharacterized protein LOC100577425</fullName>
    </submittedName>
</protein>
<accession>A0A7M7MTV0</accession>
<reference evidence="3" key="2">
    <citation type="submission" date="2025-04" db="UniProtKB">
        <authorList>
            <consortium name="RefSeq"/>
        </authorList>
    </citation>
    <scope>IDENTIFICATION</scope>
    <source>
        <strain evidence="3">DH4</strain>
        <tissue evidence="3">Whole body</tissue>
    </source>
</reference>
<dbReference type="AlphaFoldDB" id="A0A7M7MTV0"/>
<dbReference type="PANTHER" id="PTHR46348">
    <property type="entry name" value="DELETED IN LUNG AND ESOPHAGEAL CANCER PROTEIN 1"/>
    <property type="match status" value="1"/>
</dbReference>
<dbReference type="Proteomes" id="UP000005203">
    <property type="component" value="Linkage group LG1"/>
</dbReference>
<dbReference type="InterPro" id="IPR033304">
    <property type="entry name" value="DLEC1"/>
</dbReference>
<evidence type="ECO:0000313" key="1">
    <source>
        <dbReference type="EnsemblMetazoa" id="XP_026300779"/>
    </source>
</evidence>
<dbReference type="RefSeq" id="XP_026300779.1">
    <property type="nucleotide sequence ID" value="XM_026444994.1"/>
</dbReference>
<dbReference type="GeneID" id="100577425"/>
<proteinExistence type="predicted"/>
<dbReference type="EnsemblMetazoa" id="XM_026444994">
    <property type="protein sequence ID" value="XP_026300779"/>
    <property type="gene ID" value="LOC100577425"/>
</dbReference>
<gene>
    <name evidence="3" type="primary">LOC100577425</name>
</gene>
<reference evidence="2" key="3">
    <citation type="submission" date="2025-05" db="UniProtKB">
        <authorList>
            <consortium name="RefSeq"/>
        </authorList>
    </citation>
    <scope>NUCLEOTIDE SEQUENCE [LARGE SCALE GENOMIC DNA]</scope>
    <source>
        <strain evidence="2">DH4</strain>
    </source>
</reference>
<name>A0A7M7MTV0_APIME</name>
<dbReference type="GO" id="GO:0005737">
    <property type="term" value="C:cytoplasm"/>
    <property type="evidence" value="ECO:0007669"/>
    <property type="project" value="TreeGrafter"/>
</dbReference>
<accession>A0A8B8HD89</accession>
<dbReference type="PANTHER" id="PTHR46348:SF1">
    <property type="entry name" value="DELETED IN LUNG AND ESOPHAGEAL CANCER PROTEIN 1"/>
    <property type="match status" value="1"/>
</dbReference>
<reference evidence="1" key="1">
    <citation type="submission" date="2021-01" db="UniProtKB">
        <authorList>
            <consortium name="EnsemblMetazoa"/>
        </authorList>
    </citation>
    <scope>IDENTIFICATION</scope>
    <source>
        <strain evidence="1">DH4</strain>
    </source>
</reference>
<dbReference type="GO" id="GO:0015631">
    <property type="term" value="F:tubulin binding"/>
    <property type="evidence" value="ECO:0007669"/>
    <property type="project" value="TreeGrafter"/>
</dbReference>
<keyword evidence="2" id="KW-1185">Reference proteome</keyword>
<dbReference type="OrthoDB" id="2115465at2759"/>
<dbReference type="KEGG" id="ame:100577425"/>
<organism evidence="1">
    <name type="scientific">Apis mellifera</name>
    <name type="common">Honeybee</name>
    <dbReference type="NCBI Taxonomy" id="7460"/>
    <lineage>
        <taxon>Eukaryota</taxon>
        <taxon>Metazoa</taxon>
        <taxon>Ecdysozoa</taxon>
        <taxon>Arthropoda</taxon>
        <taxon>Hexapoda</taxon>
        <taxon>Insecta</taxon>
        <taxon>Pterygota</taxon>
        <taxon>Neoptera</taxon>
        <taxon>Endopterygota</taxon>
        <taxon>Hymenoptera</taxon>
        <taxon>Apocrita</taxon>
        <taxon>Aculeata</taxon>
        <taxon>Apoidea</taxon>
        <taxon>Anthophila</taxon>
        <taxon>Apidae</taxon>
        <taxon>Apis</taxon>
    </lineage>
</organism>
<dbReference type="GO" id="GO:0005929">
    <property type="term" value="C:cilium"/>
    <property type="evidence" value="ECO:0007669"/>
    <property type="project" value="TreeGrafter"/>
</dbReference>
<evidence type="ECO:0000313" key="2">
    <source>
        <dbReference type="Proteomes" id="UP000005203"/>
    </source>
</evidence>